<feature type="region of interest" description="Disordered" evidence="4">
    <location>
        <begin position="163"/>
        <end position="184"/>
    </location>
</feature>
<evidence type="ECO:0000313" key="5">
    <source>
        <dbReference type="EMBL" id="KIX06897.1"/>
    </source>
</evidence>
<evidence type="ECO:0000313" key="6">
    <source>
        <dbReference type="Proteomes" id="UP000053617"/>
    </source>
</evidence>
<dbReference type="GeneID" id="25292944"/>
<dbReference type="AlphaFoldDB" id="A0A0D2FX29"/>
<evidence type="ECO:0000256" key="4">
    <source>
        <dbReference type="SAM" id="MobiDB-lite"/>
    </source>
</evidence>
<dbReference type="Gene3D" id="3.40.1000.10">
    <property type="entry name" value="Mog1/PsbP, alpha/beta/alpha sandwich"/>
    <property type="match status" value="1"/>
</dbReference>
<sequence>MAATYGVRELYGGAMTVELPVEFIDSRHLANTLNSNIRQIPDHQEVFLSPTTLTSVIFEINAYVESSTPNPHPTTNTTTATVANGTTTSTSTTTTAANGVSSPSGPEADADAAKYHFTDVISPPDTLASPLPTPQRITMAKPSLAGYPAYILSGNIISYETSRWHQPSQPQLPQPHAQSASFSSSSEVTQASSFSTSVLQSLVHQTQLLIRMGDYKTDFCVRINVPMKEFGENDARVAAEETFAGDMLSRVVASLSVVDFGLFGFE</sequence>
<dbReference type="EMBL" id="KN847477">
    <property type="protein sequence ID" value="KIX06897.1"/>
    <property type="molecule type" value="Genomic_DNA"/>
</dbReference>
<dbReference type="VEuPathDB" id="FungiDB:Z518_04873"/>
<dbReference type="InterPro" id="IPR007681">
    <property type="entry name" value="Mog1"/>
</dbReference>
<comment type="similarity">
    <text evidence="1">Belongs to the MOG1 family.</text>
</comment>
<dbReference type="OrthoDB" id="10255285at2759"/>
<dbReference type="Pfam" id="PF04603">
    <property type="entry name" value="Mog1"/>
    <property type="match status" value="1"/>
</dbReference>
<evidence type="ECO:0000256" key="2">
    <source>
        <dbReference type="ARBA" id="ARBA00022448"/>
    </source>
</evidence>
<evidence type="ECO:0000256" key="3">
    <source>
        <dbReference type="ARBA" id="ARBA00022927"/>
    </source>
</evidence>
<reference evidence="5 6" key="1">
    <citation type="submission" date="2015-01" db="EMBL/GenBank/DDBJ databases">
        <title>The Genome Sequence of Rhinocladiella mackenzie CBS 650.93.</title>
        <authorList>
            <consortium name="The Broad Institute Genomics Platform"/>
            <person name="Cuomo C."/>
            <person name="de Hoog S."/>
            <person name="Gorbushina A."/>
            <person name="Stielow B."/>
            <person name="Teixiera M."/>
            <person name="Abouelleil A."/>
            <person name="Chapman S.B."/>
            <person name="Priest M."/>
            <person name="Young S.K."/>
            <person name="Wortman J."/>
            <person name="Nusbaum C."/>
            <person name="Birren B."/>
        </authorList>
    </citation>
    <scope>NUCLEOTIDE SEQUENCE [LARGE SCALE GENOMIC DNA]</scope>
    <source>
        <strain evidence="5 6">CBS 650.93</strain>
    </source>
</reference>
<dbReference type="SUPFAM" id="SSF55724">
    <property type="entry name" value="Mog1p/PsbP-like"/>
    <property type="match status" value="1"/>
</dbReference>
<keyword evidence="3" id="KW-0653">Protein transport</keyword>
<gene>
    <name evidence="5" type="ORF">Z518_04873</name>
</gene>
<dbReference type="InterPro" id="IPR016123">
    <property type="entry name" value="Mog1/PsbP_a/b/a-sand"/>
</dbReference>
<dbReference type="GO" id="GO:0005634">
    <property type="term" value="C:nucleus"/>
    <property type="evidence" value="ECO:0007669"/>
    <property type="project" value="TreeGrafter"/>
</dbReference>
<dbReference type="HOGENOM" id="CLU_081345_1_1_1"/>
<dbReference type="RefSeq" id="XP_013274033.1">
    <property type="nucleotide sequence ID" value="XM_013418579.1"/>
</dbReference>
<dbReference type="STRING" id="1442369.A0A0D2FX29"/>
<organism evidence="5 6">
    <name type="scientific">Rhinocladiella mackenziei CBS 650.93</name>
    <dbReference type="NCBI Taxonomy" id="1442369"/>
    <lineage>
        <taxon>Eukaryota</taxon>
        <taxon>Fungi</taxon>
        <taxon>Dikarya</taxon>
        <taxon>Ascomycota</taxon>
        <taxon>Pezizomycotina</taxon>
        <taxon>Eurotiomycetes</taxon>
        <taxon>Chaetothyriomycetidae</taxon>
        <taxon>Chaetothyriales</taxon>
        <taxon>Herpotrichiellaceae</taxon>
        <taxon>Rhinocladiella</taxon>
    </lineage>
</organism>
<dbReference type="GO" id="GO:0031267">
    <property type="term" value="F:small GTPase binding"/>
    <property type="evidence" value="ECO:0007669"/>
    <property type="project" value="TreeGrafter"/>
</dbReference>
<dbReference type="Proteomes" id="UP000053617">
    <property type="component" value="Unassembled WGS sequence"/>
</dbReference>
<dbReference type="GO" id="GO:0005085">
    <property type="term" value="F:guanyl-nucleotide exchange factor activity"/>
    <property type="evidence" value="ECO:0007669"/>
    <property type="project" value="TreeGrafter"/>
</dbReference>
<protein>
    <submittedName>
        <fullName evidence="5">Uncharacterized protein</fullName>
    </submittedName>
</protein>
<feature type="compositionally biased region" description="Low complexity" evidence="4">
    <location>
        <begin position="74"/>
        <end position="102"/>
    </location>
</feature>
<dbReference type="PANTHER" id="PTHR15837:SF0">
    <property type="entry name" value="RAN GUANINE NUCLEOTIDE RELEASE FACTOR"/>
    <property type="match status" value="1"/>
</dbReference>
<proteinExistence type="inferred from homology"/>
<feature type="region of interest" description="Disordered" evidence="4">
    <location>
        <begin position="66"/>
        <end position="108"/>
    </location>
</feature>
<feature type="compositionally biased region" description="Low complexity" evidence="4">
    <location>
        <begin position="165"/>
        <end position="184"/>
    </location>
</feature>
<keyword evidence="2" id="KW-0813">Transport</keyword>
<evidence type="ECO:0000256" key="1">
    <source>
        <dbReference type="ARBA" id="ARBA00010307"/>
    </source>
</evidence>
<keyword evidence="6" id="KW-1185">Reference proteome</keyword>
<dbReference type="GO" id="GO:0006606">
    <property type="term" value="P:protein import into nucleus"/>
    <property type="evidence" value="ECO:0007669"/>
    <property type="project" value="TreeGrafter"/>
</dbReference>
<accession>A0A0D2FX29</accession>
<dbReference type="PANTHER" id="PTHR15837">
    <property type="entry name" value="RAN GUANINE NUCLEOTIDE RELEASE FACTOR"/>
    <property type="match status" value="1"/>
</dbReference>
<name>A0A0D2FX29_9EURO</name>